<sequence>MAPKTSTPTKVVKRTPKKTPTKPGQIRDTEMKKNLLLLWVVFKTSGAHVNLAALSEHFNIKPNAAQMRFTRLKKKLEEMEVAEAEEAGDAQATAANDADADSDEGADAKLDSGDSA</sequence>
<feature type="region of interest" description="Disordered" evidence="1">
    <location>
        <begin position="81"/>
        <end position="116"/>
    </location>
</feature>
<dbReference type="Proteomes" id="UP001148299">
    <property type="component" value="Unassembled WGS sequence"/>
</dbReference>
<feature type="domain" description="Myb-like DNA-binding" evidence="2">
    <location>
        <begin position="33"/>
        <end position="77"/>
    </location>
</feature>
<evidence type="ECO:0000313" key="4">
    <source>
        <dbReference type="Proteomes" id="UP001148299"/>
    </source>
</evidence>
<keyword evidence="4" id="KW-1185">Reference proteome</keyword>
<feature type="compositionally biased region" description="Low complexity" evidence="1">
    <location>
        <begin position="1"/>
        <end position="10"/>
    </location>
</feature>
<feature type="region of interest" description="Disordered" evidence="1">
    <location>
        <begin position="1"/>
        <end position="29"/>
    </location>
</feature>
<organism evidence="3 4">
    <name type="scientific">Penicillium brevicompactum</name>
    <dbReference type="NCBI Taxonomy" id="5074"/>
    <lineage>
        <taxon>Eukaryota</taxon>
        <taxon>Fungi</taxon>
        <taxon>Dikarya</taxon>
        <taxon>Ascomycota</taxon>
        <taxon>Pezizomycotina</taxon>
        <taxon>Eurotiomycetes</taxon>
        <taxon>Eurotiomycetidae</taxon>
        <taxon>Eurotiales</taxon>
        <taxon>Aspergillaceae</taxon>
        <taxon>Penicillium</taxon>
    </lineage>
</organism>
<reference evidence="3" key="1">
    <citation type="submission" date="2022-12" db="EMBL/GenBank/DDBJ databases">
        <authorList>
            <person name="Petersen C."/>
        </authorList>
    </citation>
    <scope>NUCLEOTIDE SEQUENCE</scope>
    <source>
        <strain evidence="3">IBT 35675</strain>
    </source>
</reference>
<comment type="caution">
    <text evidence="3">The sequence shown here is derived from an EMBL/GenBank/DDBJ whole genome shotgun (WGS) entry which is preliminary data.</text>
</comment>
<protein>
    <recommendedName>
        <fullName evidence="2">Myb-like DNA-binding domain-containing protein</fullName>
    </recommendedName>
</protein>
<evidence type="ECO:0000256" key="1">
    <source>
        <dbReference type="SAM" id="MobiDB-lite"/>
    </source>
</evidence>
<feature type="compositionally biased region" description="Basic residues" evidence="1">
    <location>
        <begin position="11"/>
        <end position="20"/>
    </location>
</feature>
<name>A0A9W9QW70_PENBR</name>
<dbReference type="InterPro" id="IPR054505">
    <property type="entry name" value="Myb_DNA-bind_8"/>
</dbReference>
<reference evidence="3" key="2">
    <citation type="journal article" date="2023" name="IMA Fungus">
        <title>Comparative genomic study of the Penicillium genus elucidates a diverse pangenome and 15 lateral gene transfer events.</title>
        <authorList>
            <person name="Petersen C."/>
            <person name="Sorensen T."/>
            <person name="Nielsen M.R."/>
            <person name="Sondergaard T.E."/>
            <person name="Sorensen J.L."/>
            <person name="Fitzpatrick D.A."/>
            <person name="Frisvad J.C."/>
            <person name="Nielsen K.L."/>
        </authorList>
    </citation>
    <scope>NUCLEOTIDE SEQUENCE</scope>
    <source>
        <strain evidence="3">IBT 35675</strain>
    </source>
</reference>
<dbReference type="AlphaFoldDB" id="A0A9W9QW70"/>
<proteinExistence type="predicted"/>
<evidence type="ECO:0000259" key="2">
    <source>
        <dbReference type="Pfam" id="PF22980"/>
    </source>
</evidence>
<gene>
    <name evidence="3" type="ORF">N7541_006958</name>
</gene>
<evidence type="ECO:0000313" key="3">
    <source>
        <dbReference type="EMBL" id="KAJ5349231.1"/>
    </source>
</evidence>
<dbReference type="EMBL" id="JAPZBR010000006">
    <property type="protein sequence ID" value="KAJ5349231.1"/>
    <property type="molecule type" value="Genomic_DNA"/>
</dbReference>
<accession>A0A9W9QW70</accession>
<dbReference type="Pfam" id="PF22980">
    <property type="entry name" value="Myb_DNA-bind_8"/>
    <property type="match status" value="1"/>
</dbReference>
<feature type="compositionally biased region" description="Basic and acidic residues" evidence="1">
    <location>
        <begin position="106"/>
        <end position="116"/>
    </location>
</feature>